<dbReference type="AlphaFoldDB" id="A0A9N9DF45"/>
<dbReference type="OrthoDB" id="2013972at2759"/>
<accession>A0A9N9DF45</accession>
<feature type="non-terminal residue" evidence="1">
    <location>
        <position position="115"/>
    </location>
</feature>
<name>A0A9N9DF45_9GLOM</name>
<dbReference type="Proteomes" id="UP000789739">
    <property type="component" value="Unassembled WGS sequence"/>
</dbReference>
<protein>
    <submittedName>
        <fullName evidence="1">7292_t:CDS:1</fullName>
    </submittedName>
</protein>
<proteinExistence type="predicted"/>
<dbReference type="EMBL" id="CAJVPI010002188">
    <property type="protein sequence ID" value="CAG8637807.1"/>
    <property type="molecule type" value="Genomic_DNA"/>
</dbReference>
<evidence type="ECO:0000313" key="1">
    <source>
        <dbReference type="EMBL" id="CAG8637807.1"/>
    </source>
</evidence>
<organism evidence="1 2">
    <name type="scientific">Paraglomus brasilianum</name>
    <dbReference type="NCBI Taxonomy" id="144538"/>
    <lineage>
        <taxon>Eukaryota</taxon>
        <taxon>Fungi</taxon>
        <taxon>Fungi incertae sedis</taxon>
        <taxon>Mucoromycota</taxon>
        <taxon>Glomeromycotina</taxon>
        <taxon>Glomeromycetes</taxon>
        <taxon>Paraglomerales</taxon>
        <taxon>Paraglomeraceae</taxon>
        <taxon>Paraglomus</taxon>
    </lineage>
</organism>
<sequence length="115" mass="12790">QGWKEKVVKELIRVTKLDKDLEYSQPGVIVMIPHMTNAGTNPLSSKDVLEEFGKFKDVVAIEKKDKLNMDVGQAGKSGSYEEAIKTVRSHALSEDGYAQLLIDFAEPGMLPYCCK</sequence>
<keyword evidence="2" id="KW-1185">Reference proteome</keyword>
<evidence type="ECO:0000313" key="2">
    <source>
        <dbReference type="Proteomes" id="UP000789739"/>
    </source>
</evidence>
<reference evidence="1" key="1">
    <citation type="submission" date="2021-06" db="EMBL/GenBank/DDBJ databases">
        <authorList>
            <person name="Kallberg Y."/>
            <person name="Tangrot J."/>
            <person name="Rosling A."/>
        </authorList>
    </citation>
    <scope>NUCLEOTIDE SEQUENCE</scope>
    <source>
        <strain evidence="1">BR232B</strain>
    </source>
</reference>
<comment type="caution">
    <text evidence="1">The sequence shown here is derived from an EMBL/GenBank/DDBJ whole genome shotgun (WGS) entry which is preliminary data.</text>
</comment>
<gene>
    <name evidence="1" type="ORF">PBRASI_LOCUS9605</name>
</gene>